<dbReference type="Proteomes" id="UP000008553">
    <property type="component" value="Unassembled WGS sequence"/>
</dbReference>
<accession>Q7RJR3</accession>
<comment type="caution">
    <text evidence="2">The sequence shown here is derived from an EMBL/GenBank/DDBJ whole genome shotgun (WGS) entry which is preliminary data.</text>
</comment>
<dbReference type="Pfam" id="PF06022">
    <property type="entry name" value="Cir_Bir_Yir"/>
    <property type="match status" value="1"/>
</dbReference>
<reference evidence="2 3" key="1">
    <citation type="journal article" date="2002" name="Nature">
        <title>Genome sequence and comparative analysis of the model rodent malaria parasite Plasmodium yoelii yoelii.</title>
        <authorList>
            <person name="Carlton J.M."/>
            <person name="Angiuoli S.V."/>
            <person name="Suh B.B."/>
            <person name="Kooij T.W."/>
            <person name="Pertea M."/>
            <person name="Silva J.C."/>
            <person name="Ermolaeva M.D."/>
            <person name="Allen J.E."/>
            <person name="Selengut J.D."/>
            <person name="Koo H.L."/>
            <person name="Peterson J.D."/>
            <person name="Pop M."/>
            <person name="Kosack D.S."/>
            <person name="Shumway M.F."/>
            <person name="Bidwell S.L."/>
            <person name="Shallom S.J."/>
            <person name="van Aken S.E."/>
            <person name="Riedmuller S.B."/>
            <person name="Feldblyum T.V."/>
            <person name="Cho J.K."/>
            <person name="Quackenbush J."/>
            <person name="Sedegah M."/>
            <person name="Shoaibi A."/>
            <person name="Cummings L.M."/>
            <person name="Florens L."/>
            <person name="Yates J.R."/>
            <person name="Raine J.D."/>
            <person name="Sinden R.E."/>
            <person name="Harris M.A."/>
            <person name="Cunningham D.A."/>
            <person name="Preiser P.R."/>
            <person name="Bergman L.W."/>
            <person name="Vaidya A.B."/>
            <person name="van Lin L.H."/>
            <person name="Janse C.J."/>
            <person name="Waters A.P."/>
            <person name="Smith H.O."/>
            <person name="White O.R."/>
            <person name="Salzberg S.L."/>
            <person name="Venter J.C."/>
            <person name="Fraser C.M."/>
            <person name="Hoffman S.L."/>
            <person name="Gardner M.J."/>
            <person name="Carucci D.J."/>
        </authorList>
    </citation>
    <scope>NUCLEOTIDE SEQUENCE [LARGE SCALE GENOMIC DNA]</scope>
    <source>
        <strain evidence="2 3">17XNL</strain>
    </source>
</reference>
<dbReference type="AlphaFoldDB" id="Q7RJR3"/>
<feature type="transmembrane region" description="Helical" evidence="1">
    <location>
        <begin position="242"/>
        <end position="263"/>
    </location>
</feature>
<keyword evidence="1" id="KW-0812">Transmembrane</keyword>
<dbReference type="PaxDb" id="73239-Q7RJR3"/>
<keyword evidence="1" id="KW-0472">Membrane</keyword>
<keyword evidence="1" id="KW-1133">Transmembrane helix</keyword>
<name>Q7RJR3_PLAYO</name>
<protein>
    <submittedName>
        <fullName evidence="2">Yir3 protein</fullName>
    </submittedName>
</protein>
<proteinExistence type="predicted"/>
<organism evidence="2 3">
    <name type="scientific">Plasmodium yoelii yoelii</name>
    <dbReference type="NCBI Taxonomy" id="73239"/>
    <lineage>
        <taxon>Eukaryota</taxon>
        <taxon>Sar</taxon>
        <taxon>Alveolata</taxon>
        <taxon>Apicomplexa</taxon>
        <taxon>Aconoidasida</taxon>
        <taxon>Haemosporida</taxon>
        <taxon>Plasmodiidae</taxon>
        <taxon>Plasmodium</taxon>
        <taxon>Plasmodium (Vinckeia)</taxon>
    </lineage>
</organism>
<dbReference type="NCBIfam" id="TIGR01590">
    <property type="entry name" value="yir-bir-cir_Pla"/>
    <property type="match status" value="1"/>
</dbReference>
<dbReference type="EMBL" id="AABL01000910">
    <property type="protein sequence ID" value="EAA22749.1"/>
    <property type="molecule type" value="Genomic_DNA"/>
</dbReference>
<evidence type="ECO:0000256" key="1">
    <source>
        <dbReference type="SAM" id="Phobius"/>
    </source>
</evidence>
<dbReference type="InParanoid" id="Q7RJR3"/>
<dbReference type="InterPro" id="IPR006477">
    <property type="entry name" value="Yir_bir_cir"/>
</dbReference>
<evidence type="ECO:0000313" key="3">
    <source>
        <dbReference type="Proteomes" id="UP000008553"/>
    </source>
</evidence>
<evidence type="ECO:0000313" key="2">
    <source>
        <dbReference type="EMBL" id="EAA22749.1"/>
    </source>
</evidence>
<sequence>MQLKNKYYGSFFKCYNFRKNYIIYYKKQCKRFKNVWEDFPDTLSSGNYQFKSDKHSQTYCTNINCDNNVGKIHAVCLFLFNALLGSSSFKINENSKIIIVEYIMIWLSYMLSRIENEGNSSTLQFFFSVYINGGDYYSSYKDLINKNNYFLKMDNNIISKFYGAFKSLCNLYTQFDEDTDNCKNYLEGDNEFIKKYEELKKDSKITKDNSYSQLLSTLLNDYNNLKDKCNDASSFTSIANKLFIVLSIFAAIAIFLGISYKGYVCGTHIRSKYATKMGIIYYERRT</sequence>
<gene>
    <name evidence="2" type="ORF">PY03195</name>
</gene>
<keyword evidence="3" id="KW-1185">Reference proteome</keyword>